<dbReference type="PROSITE" id="PS50943">
    <property type="entry name" value="HTH_CROC1"/>
    <property type="match status" value="1"/>
</dbReference>
<dbReference type="GO" id="GO:0005829">
    <property type="term" value="C:cytosol"/>
    <property type="evidence" value="ECO:0007669"/>
    <property type="project" value="TreeGrafter"/>
</dbReference>
<dbReference type="eggNOG" id="COG1396">
    <property type="taxonomic scope" value="Bacteria"/>
</dbReference>
<dbReference type="PANTHER" id="PTHR46797">
    <property type="entry name" value="HTH-TYPE TRANSCRIPTIONAL REGULATOR"/>
    <property type="match status" value="1"/>
</dbReference>
<keyword evidence="4" id="KW-1185">Reference proteome</keyword>
<dbReference type="SMART" id="SM00530">
    <property type="entry name" value="HTH_XRE"/>
    <property type="match status" value="1"/>
</dbReference>
<organism evidence="3 4">
    <name type="scientific">Pontibacillus yanchengensis Y32</name>
    <dbReference type="NCBI Taxonomy" id="1385514"/>
    <lineage>
        <taxon>Bacteria</taxon>
        <taxon>Bacillati</taxon>
        <taxon>Bacillota</taxon>
        <taxon>Bacilli</taxon>
        <taxon>Bacillales</taxon>
        <taxon>Bacillaceae</taxon>
        <taxon>Pontibacillus</taxon>
    </lineage>
</organism>
<evidence type="ECO:0000313" key="4">
    <source>
        <dbReference type="Proteomes" id="UP000030147"/>
    </source>
</evidence>
<dbReference type="InterPro" id="IPR001387">
    <property type="entry name" value="Cro/C1-type_HTH"/>
</dbReference>
<dbReference type="InterPro" id="IPR010982">
    <property type="entry name" value="Lambda_DNA-bd_dom_sf"/>
</dbReference>
<dbReference type="OrthoDB" id="1859224at2"/>
<comment type="caution">
    <text evidence="3">The sequence shown here is derived from an EMBL/GenBank/DDBJ whole genome shotgun (WGS) entry which is preliminary data.</text>
</comment>
<dbReference type="Proteomes" id="UP000030147">
    <property type="component" value="Unassembled WGS sequence"/>
</dbReference>
<feature type="domain" description="HTH cro/C1-type" evidence="2">
    <location>
        <begin position="6"/>
        <end position="61"/>
    </location>
</feature>
<sequence length="104" mass="12168">MNGEKIKDLRTKRGLSLTELSRESGVSKSYLSFLERGMQQNPSIEVIEKIAHALKVDVHTVLTDERQRRSNMNELDYDVLELARELREINVDKEKLRKLIELMK</sequence>
<dbReference type="GO" id="GO:0003700">
    <property type="term" value="F:DNA-binding transcription factor activity"/>
    <property type="evidence" value="ECO:0007669"/>
    <property type="project" value="TreeGrafter"/>
</dbReference>
<protein>
    <submittedName>
        <fullName evidence="3">Transcriptional regulator</fullName>
    </submittedName>
</protein>
<dbReference type="PANTHER" id="PTHR46797:SF1">
    <property type="entry name" value="METHYLPHOSPHONATE SYNTHASE"/>
    <property type="match status" value="1"/>
</dbReference>
<evidence type="ECO:0000259" key="2">
    <source>
        <dbReference type="PROSITE" id="PS50943"/>
    </source>
</evidence>
<dbReference type="SUPFAM" id="SSF47413">
    <property type="entry name" value="lambda repressor-like DNA-binding domains"/>
    <property type="match status" value="1"/>
</dbReference>
<dbReference type="CDD" id="cd00093">
    <property type="entry name" value="HTH_XRE"/>
    <property type="match status" value="1"/>
</dbReference>
<evidence type="ECO:0000313" key="3">
    <source>
        <dbReference type="EMBL" id="KGP74125.1"/>
    </source>
</evidence>
<dbReference type="AlphaFoldDB" id="A0A0A2TXW8"/>
<gene>
    <name evidence="3" type="ORF">N782_17500</name>
</gene>
<dbReference type="Gene3D" id="1.10.260.40">
    <property type="entry name" value="lambda repressor-like DNA-binding domains"/>
    <property type="match status" value="1"/>
</dbReference>
<accession>A0A0A2TXW8</accession>
<dbReference type="Pfam" id="PF01381">
    <property type="entry name" value="HTH_3"/>
    <property type="match status" value="1"/>
</dbReference>
<evidence type="ECO:0000256" key="1">
    <source>
        <dbReference type="ARBA" id="ARBA00023125"/>
    </source>
</evidence>
<reference evidence="3 4" key="1">
    <citation type="journal article" date="2015" name="Stand. Genomic Sci.">
        <title>High quality draft genome sequence of the moderately halophilic bacterium Pontibacillus yanchengensis Y32(T) and comparison among Pontibacillus genomes.</title>
        <authorList>
            <person name="Huang J."/>
            <person name="Qiao Z.X."/>
            <person name="Tang J.W."/>
            <person name="Wang G."/>
        </authorList>
    </citation>
    <scope>NUCLEOTIDE SEQUENCE [LARGE SCALE GENOMIC DNA]</scope>
    <source>
        <strain evidence="3 4">Y32</strain>
    </source>
</reference>
<dbReference type="EMBL" id="AVBF01000005">
    <property type="protein sequence ID" value="KGP74125.1"/>
    <property type="molecule type" value="Genomic_DNA"/>
</dbReference>
<proteinExistence type="predicted"/>
<keyword evidence="1" id="KW-0238">DNA-binding</keyword>
<dbReference type="GO" id="GO:0003677">
    <property type="term" value="F:DNA binding"/>
    <property type="evidence" value="ECO:0007669"/>
    <property type="project" value="UniProtKB-KW"/>
</dbReference>
<dbReference type="STRING" id="1385514.N782_17500"/>
<name>A0A0A2TXW8_9BACI</name>
<dbReference type="InterPro" id="IPR050807">
    <property type="entry name" value="TransReg_Diox_bact_type"/>
</dbReference>